<dbReference type="OrthoDB" id="3023006at2759"/>
<evidence type="ECO:0008006" key="3">
    <source>
        <dbReference type="Google" id="ProtNLM"/>
    </source>
</evidence>
<protein>
    <recommendedName>
        <fullName evidence="3">F-box domain-containing protein</fullName>
    </recommendedName>
</protein>
<sequence>MLERSQTAPLDVHFTSLDFKHSTKTLTTIFHEIERVRTLTFILRERHFLDMVHDAFASLGRDWEAYLLESLTIGMNTVSRPAIDAKLAMDLFRPTRLLRRLTLLGGYYDWNMLPLPNLTHLELYGQSLGGVSPVHFIETLRQMQHLEVLGIGWKNVCLHHFPPIPRPQPIHLPSLQRLNISDGYSVHVESFLVLVTHPKLHQLSMSISTPVTEVLALAQAVLSSVGQGDFSPFESLKMYFNGNITITIFAKPWSSYDDGSLIHMFIPIDEEGFDVHDDRTNFGFLVDIIMSCLTPLVCPDKIPLRHLHLGGWDLPIDEFTRLFASLPHLETIELDEKLALILFKVLNIASASDSSIIPFPKLRSIIWNGEWQHIREVPVLSPSVFDDLYSGLLSRHAHGTGITELRLVGCEHLNEIQVRQLEEIGIRCMTYMTSTYGTIL</sequence>
<dbReference type="AlphaFoldDB" id="A0A8H5BLD1"/>
<dbReference type="SUPFAM" id="SSF52047">
    <property type="entry name" value="RNI-like"/>
    <property type="match status" value="1"/>
</dbReference>
<keyword evidence="2" id="KW-1185">Reference proteome</keyword>
<dbReference type="EMBL" id="JAACJJ010000015">
    <property type="protein sequence ID" value="KAF5325239.1"/>
    <property type="molecule type" value="Genomic_DNA"/>
</dbReference>
<evidence type="ECO:0000313" key="2">
    <source>
        <dbReference type="Proteomes" id="UP000567179"/>
    </source>
</evidence>
<evidence type="ECO:0000313" key="1">
    <source>
        <dbReference type="EMBL" id="KAF5325239.1"/>
    </source>
</evidence>
<dbReference type="Gene3D" id="3.80.10.10">
    <property type="entry name" value="Ribonuclease Inhibitor"/>
    <property type="match status" value="1"/>
</dbReference>
<organism evidence="1 2">
    <name type="scientific">Psilocybe cf. subviscida</name>
    <dbReference type="NCBI Taxonomy" id="2480587"/>
    <lineage>
        <taxon>Eukaryota</taxon>
        <taxon>Fungi</taxon>
        <taxon>Dikarya</taxon>
        <taxon>Basidiomycota</taxon>
        <taxon>Agaricomycotina</taxon>
        <taxon>Agaricomycetes</taxon>
        <taxon>Agaricomycetidae</taxon>
        <taxon>Agaricales</taxon>
        <taxon>Agaricineae</taxon>
        <taxon>Strophariaceae</taxon>
        <taxon>Psilocybe</taxon>
    </lineage>
</organism>
<proteinExistence type="predicted"/>
<name>A0A8H5BLD1_9AGAR</name>
<reference evidence="1 2" key="1">
    <citation type="journal article" date="2020" name="ISME J.">
        <title>Uncovering the hidden diversity of litter-decomposition mechanisms in mushroom-forming fungi.</title>
        <authorList>
            <person name="Floudas D."/>
            <person name="Bentzer J."/>
            <person name="Ahren D."/>
            <person name="Johansson T."/>
            <person name="Persson P."/>
            <person name="Tunlid A."/>
        </authorList>
    </citation>
    <scope>NUCLEOTIDE SEQUENCE [LARGE SCALE GENOMIC DNA]</scope>
    <source>
        <strain evidence="1 2">CBS 101986</strain>
    </source>
</reference>
<comment type="caution">
    <text evidence="1">The sequence shown here is derived from an EMBL/GenBank/DDBJ whole genome shotgun (WGS) entry which is preliminary data.</text>
</comment>
<dbReference type="Proteomes" id="UP000567179">
    <property type="component" value="Unassembled WGS sequence"/>
</dbReference>
<gene>
    <name evidence="1" type="ORF">D9619_009866</name>
</gene>
<accession>A0A8H5BLD1</accession>
<dbReference type="InterPro" id="IPR032675">
    <property type="entry name" value="LRR_dom_sf"/>
</dbReference>